<evidence type="ECO:0000256" key="1">
    <source>
        <dbReference type="ARBA" id="ARBA00022729"/>
    </source>
</evidence>
<dbReference type="EMBL" id="KM974263">
    <property type="protein sequence ID" value="AJL35193.1"/>
    <property type="molecule type" value="Genomic_DNA"/>
</dbReference>
<dbReference type="AlphaFoldDB" id="A0A0C5B2S9"/>
<proteinExistence type="predicted"/>
<dbReference type="Pfam" id="PF17064">
    <property type="entry name" value="QVR"/>
    <property type="match status" value="1"/>
</dbReference>
<evidence type="ECO:0000313" key="3">
    <source>
        <dbReference type="EMBL" id="AJL35193.1"/>
    </source>
</evidence>
<accession>A0A0C5B2S9</accession>
<dbReference type="GO" id="GO:0032222">
    <property type="term" value="P:regulation of synaptic transmission, cholinergic"/>
    <property type="evidence" value="ECO:0007669"/>
    <property type="project" value="InterPro"/>
</dbReference>
<evidence type="ECO:0000256" key="2">
    <source>
        <dbReference type="ARBA" id="ARBA00023180"/>
    </source>
</evidence>
<name>A0A0C5B2S9_MEGAB</name>
<keyword evidence="2" id="KW-0325">Glycoprotein</keyword>
<protein>
    <submittedName>
        <fullName evidence="3">Atilla-like protein 2 protein</fullName>
    </submittedName>
</protein>
<organism evidence="3">
    <name type="scientific">Megaselia abdita</name>
    <name type="common">Humpbacked fly</name>
    <dbReference type="NCBI Taxonomy" id="88686"/>
    <lineage>
        <taxon>Eukaryota</taxon>
        <taxon>Metazoa</taxon>
        <taxon>Ecdysozoa</taxon>
        <taxon>Arthropoda</taxon>
        <taxon>Hexapoda</taxon>
        <taxon>Insecta</taxon>
        <taxon>Pterygota</taxon>
        <taxon>Neoptera</taxon>
        <taxon>Endopterygota</taxon>
        <taxon>Diptera</taxon>
        <taxon>Brachycera</taxon>
        <taxon>Muscomorpha</taxon>
        <taxon>Platypezoidea</taxon>
        <taxon>Phoridae</taxon>
        <taxon>Megaseliini</taxon>
        <taxon>Megaselia</taxon>
    </lineage>
</organism>
<feature type="non-terminal residue" evidence="3">
    <location>
        <position position="1"/>
    </location>
</feature>
<dbReference type="GO" id="GO:0030431">
    <property type="term" value="P:sleep"/>
    <property type="evidence" value="ECO:0007669"/>
    <property type="project" value="InterPro"/>
</dbReference>
<dbReference type="CDD" id="cd23594">
    <property type="entry name" value="TFP_LU_ECD_Atilla"/>
    <property type="match status" value="1"/>
</dbReference>
<keyword evidence="1" id="KW-0732">Signal</keyword>
<reference evidence="3" key="1">
    <citation type="submission" date="2014-10" db="EMBL/GenBank/DDBJ databases">
        <title>Multi-species analysis of the evolution of transcriptional regulation in an expanding gene family.</title>
        <authorList>
            <person name="Tanaka K."/>
            <person name="Hazbun A."/>
            <person name="Diekmann Y."/>
            <person name="Hijazi A."/>
            <person name="Vreede B."/>
            <person name="Roch F."/>
            <person name="Sucena E."/>
        </authorList>
    </citation>
    <scope>NUCLEOTIDE SEQUENCE</scope>
</reference>
<feature type="non-terminal residue" evidence="3">
    <location>
        <position position="112"/>
    </location>
</feature>
<dbReference type="InterPro" id="IPR031424">
    <property type="entry name" value="QVR-like"/>
</dbReference>
<sequence>LAFSCYLIQSSEAIKCYKCSSYSDLNCAHDDKLKSSSMANTVNCDEARRPSYALSGPLVTKCATMNIKDAAGVVIKRDCHWESYNQPQPNVCSAGINVEIDNCKICDSDYCN</sequence>